<keyword evidence="2" id="KW-0560">Oxidoreductase</keyword>
<dbReference type="InterPro" id="IPR013149">
    <property type="entry name" value="ADH-like_C"/>
</dbReference>
<dbReference type="Gene3D" id="3.90.180.10">
    <property type="entry name" value="Medium-chain alcohol dehydrogenases, catalytic domain"/>
    <property type="match status" value="1"/>
</dbReference>
<evidence type="ECO:0000256" key="2">
    <source>
        <dbReference type="ARBA" id="ARBA00023002"/>
    </source>
</evidence>
<dbReference type="GO" id="GO:0003960">
    <property type="term" value="F:quinone reductase (NADPH) activity"/>
    <property type="evidence" value="ECO:0007669"/>
    <property type="project" value="InterPro"/>
</dbReference>
<evidence type="ECO:0000313" key="6">
    <source>
        <dbReference type="EMBL" id="ODQ79440.1"/>
    </source>
</evidence>
<dbReference type="Gene3D" id="3.40.50.720">
    <property type="entry name" value="NAD(P)-binding Rossmann-like Domain"/>
    <property type="match status" value="1"/>
</dbReference>
<dbReference type="SUPFAM" id="SSF50129">
    <property type="entry name" value="GroES-like"/>
    <property type="match status" value="1"/>
</dbReference>
<dbReference type="SMART" id="SM00829">
    <property type="entry name" value="PKS_ER"/>
    <property type="match status" value="1"/>
</dbReference>
<dbReference type="Proteomes" id="UP000094336">
    <property type="component" value="Unassembled WGS sequence"/>
</dbReference>
<keyword evidence="7" id="KW-1185">Reference proteome</keyword>
<keyword evidence="1" id="KW-0521">NADP</keyword>
<dbReference type="InterPro" id="IPR036291">
    <property type="entry name" value="NAD(P)-bd_dom_sf"/>
</dbReference>
<organism evidence="6 7">
    <name type="scientific">Babjeviella inositovora NRRL Y-12698</name>
    <dbReference type="NCBI Taxonomy" id="984486"/>
    <lineage>
        <taxon>Eukaryota</taxon>
        <taxon>Fungi</taxon>
        <taxon>Dikarya</taxon>
        <taxon>Ascomycota</taxon>
        <taxon>Saccharomycotina</taxon>
        <taxon>Pichiomycetes</taxon>
        <taxon>Serinales incertae sedis</taxon>
        <taxon>Babjeviella</taxon>
    </lineage>
</organism>
<evidence type="ECO:0000313" key="7">
    <source>
        <dbReference type="Proteomes" id="UP000094336"/>
    </source>
</evidence>
<dbReference type="GO" id="GO:0005829">
    <property type="term" value="C:cytosol"/>
    <property type="evidence" value="ECO:0007669"/>
    <property type="project" value="TreeGrafter"/>
</dbReference>
<protein>
    <recommendedName>
        <fullName evidence="4">Probable quinone oxidoreductase</fullName>
    </recommendedName>
    <alternativeName>
        <fullName evidence="3">NADPH:quinone reductase</fullName>
    </alternativeName>
</protein>
<gene>
    <name evidence="6" type="ORF">BABINDRAFT_167299</name>
</gene>
<dbReference type="RefSeq" id="XP_018984768.1">
    <property type="nucleotide sequence ID" value="XM_019130506.1"/>
</dbReference>
<dbReference type="PANTHER" id="PTHR48106">
    <property type="entry name" value="QUINONE OXIDOREDUCTASE PIG3-RELATED"/>
    <property type="match status" value="1"/>
</dbReference>
<sequence>MTIPSTQKVVLFRENGGLDVLRYEEDFPVPTISASQVLIKNQYAGVNFIEAYFRSGLYPSEKPYVLGREAVGVIAAVGKDVTNLKQGDRVAYLGGSSFAQYTAAEASGKIFKLDADIDEETAQVYAGLLINGLTTLTFINESYKVQKGDYILVHAAAGGCGLLFAQQILAKGAHVIATASSPEKLQLAKEAGAEFLINSSTEDIVARVKEITHNKGVEAVYDGIGKDTFEISLEVVARKGTLVSFGNASGAVPPFLISRLLAKNVKVLRPSLFNYLADQEEWDFYSQELLRLVKEGILKQKITKVYPLAEYRQAAEDLEGRKTTGKLVLEIPQ</sequence>
<dbReference type="PANTHER" id="PTHR48106:SF13">
    <property type="entry name" value="QUINONE OXIDOREDUCTASE-RELATED"/>
    <property type="match status" value="1"/>
</dbReference>
<evidence type="ECO:0000259" key="5">
    <source>
        <dbReference type="SMART" id="SM00829"/>
    </source>
</evidence>
<evidence type="ECO:0000256" key="4">
    <source>
        <dbReference type="ARBA" id="ARBA00070796"/>
    </source>
</evidence>
<evidence type="ECO:0000256" key="3">
    <source>
        <dbReference type="ARBA" id="ARBA00043088"/>
    </source>
</evidence>
<dbReference type="EMBL" id="KV454432">
    <property type="protein sequence ID" value="ODQ79440.1"/>
    <property type="molecule type" value="Genomic_DNA"/>
</dbReference>
<dbReference type="InterPro" id="IPR013154">
    <property type="entry name" value="ADH-like_N"/>
</dbReference>
<dbReference type="OrthoDB" id="48317at2759"/>
<dbReference type="STRING" id="984486.A0A1E3QP61"/>
<proteinExistence type="predicted"/>
<dbReference type="SUPFAM" id="SSF51735">
    <property type="entry name" value="NAD(P)-binding Rossmann-fold domains"/>
    <property type="match status" value="1"/>
</dbReference>
<dbReference type="InterPro" id="IPR047618">
    <property type="entry name" value="QOR-like"/>
</dbReference>
<dbReference type="CDD" id="cd05286">
    <property type="entry name" value="QOR2"/>
    <property type="match status" value="1"/>
</dbReference>
<dbReference type="InterPro" id="IPR011032">
    <property type="entry name" value="GroES-like_sf"/>
</dbReference>
<accession>A0A1E3QP61</accession>
<evidence type="ECO:0000256" key="1">
    <source>
        <dbReference type="ARBA" id="ARBA00022857"/>
    </source>
</evidence>
<dbReference type="AlphaFoldDB" id="A0A1E3QP61"/>
<name>A0A1E3QP61_9ASCO</name>
<dbReference type="FunFam" id="3.40.50.720:FF:000053">
    <property type="entry name" value="Quinone oxidoreductase 1"/>
    <property type="match status" value="1"/>
</dbReference>
<feature type="domain" description="Enoyl reductase (ER)" evidence="5">
    <location>
        <begin position="16"/>
        <end position="329"/>
    </location>
</feature>
<dbReference type="Pfam" id="PF00107">
    <property type="entry name" value="ADH_zinc_N"/>
    <property type="match status" value="1"/>
</dbReference>
<dbReference type="GO" id="GO:0035925">
    <property type="term" value="F:mRNA 3'-UTR AU-rich region binding"/>
    <property type="evidence" value="ECO:0007669"/>
    <property type="project" value="TreeGrafter"/>
</dbReference>
<dbReference type="GO" id="GO:0070402">
    <property type="term" value="F:NADPH binding"/>
    <property type="evidence" value="ECO:0007669"/>
    <property type="project" value="TreeGrafter"/>
</dbReference>
<dbReference type="Pfam" id="PF08240">
    <property type="entry name" value="ADH_N"/>
    <property type="match status" value="1"/>
</dbReference>
<dbReference type="InterPro" id="IPR020843">
    <property type="entry name" value="ER"/>
</dbReference>
<dbReference type="GeneID" id="30148359"/>
<reference evidence="7" key="1">
    <citation type="submission" date="2016-05" db="EMBL/GenBank/DDBJ databases">
        <title>Comparative genomics of biotechnologically important yeasts.</title>
        <authorList>
            <consortium name="DOE Joint Genome Institute"/>
            <person name="Riley R."/>
            <person name="Haridas S."/>
            <person name="Wolfe K.H."/>
            <person name="Lopes M.R."/>
            <person name="Hittinger C.T."/>
            <person name="Goker M."/>
            <person name="Salamov A."/>
            <person name="Wisecaver J."/>
            <person name="Long T.M."/>
            <person name="Aerts A.L."/>
            <person name="Barry K."/>
            <person name="Choi C."/>
            <person name="Clum A."/>
            <person name="Coughlan A.Y."/>
            <person name="Deshpande S."/>
            <person name="Douglass A.P."/>
            <person name="Hanson S.J."/>
            <person name="Klenk H.-P."/>
            <person name="Labutti K."/>
            <person name="Lapidus A."/>
            <person name="Lindquist E."/>
            <person name="Lipzen A."/>
            <person name="Meier-Kolthoff J.P."/>
            <person name="Ohm R.A."/>
            <person name="Otillar R.P."/>
            <person name="Pangilinan J."/>
            <person name="Peng Y."/>
            <person name="Rokas A."/>
            <person name="Rosa C.A."/>
            <person name="Scheuner C."/>
            <person name="Sibirny A.A."/>
            <person name="Slot J.C."/>
            <person name="Stielow J.B."/>
            <person name="Sun H."/>
            <person name="Kurtzman C.P."/>
            <person name="Blackwell M."/>
            <person name="Grigoriev I.V."/>
            <person name="Jeffries T.W."/>
        </authorList>
    </citation>
    <scope>NUCLEOTIDE SEQUENCE [LARGE SCALE GENOMIC DNA]</scope>
    <source>
        <strain evidence="7">NRRL Y-12698</strain>
    </source>
</reference>